<sequence length="614" mass="71336">MKVETARPRSAPKSATKNMTTSVGRFYEKRHQLYGALDQYSKLLSSNPDDTATYIDRSRVYLKMGSINKAQQDTDLALNLIGEPEKNSNLLFYYVCLQKAEVLYADGEFELALMYFHRANKVKPAQQTCVEGIRKTTEILECTICNPHVHLTVSNNLVNVQEKEIEQNVNLLNRPPIRKSLPSIEIPLTEYTNREANRLLIEVAKDRKLLINLYNDKQPAVGFTGFDKAKAEAHQAISIIESQLKFLDKAECLHVDENLRRENMICTSEIDRSNRVRMAEEELMYLQNLPSKEKSTEILYRAMKIINCLHSSENISSNTLDSRARLMLAESFRLVGQSYNEIKLFDQSFENYKQAYEILVPLKDANCLYRATFDIARSLILANKYSEAIETFDEMLDKATSDSERAFVNQYLSFSYLNLTNYDQAKKYAYECLDYATLANEELFRIEANILLGKIYFELNDFQRAEEYIVYAQNLKDQLGDLNQMKYLDELLLNIKSHKEKIFQENVSSFVKIEEKYLNKLNDQWISSIMQENENKEIKVDDLFIREFNNKTISNWRILTPYYRLFDMCIERKKKTRRNVDHIKQPITSSSPSLPLISTANSALENIQESLSKT</sequence>
<dbReference type="Proteomes" id="UP000681967">
    <property type="component" value="Unassembled WGS sequence"/>
</dbReference>
<accession>A0A815XV11</accession>
<comment type="caution">
    <text evidence="5">The sequence shown here is derived from an EMBL/GenBank/DDBJ whole genome shotgun (WGS) entry which is preliminary data.</text>
</comment>
<dbReference type="Pfam" id="PF13181">
    <property type="entry name" value="TPR_8"/>
    <property type="match status" value="1"/>
</dbReference>
<dbReference type="PROSITE" id="PS50005">
    <property type="entry name" value="TPR"/>
    <property type="match status" value="1"/>
</dbReference>
<proteinExistence type="predicted"/>
<dbReference type="EMBL" id="CAJOBH010000532">
    <property type="protein sequence ID" value="CAF3799300.1"/>
    <property type="molecule type" value="Genomic_DNA"/>
</dbReference>
<dbReference type="InterPro" id="IPR040111">
    <property type="entry name" value="ODAD4"/>
</dbReference>
<protein>
    <recommendedName>
        <fullName evidence="2">Outer dynein arm-docking complex subunit 4</fullName>
    </recommendedName>
    <alternativeName>
        <fullName evidence="3">Tetratricopeptide repeat protein 25</fullName>
    </alternativeName>
</protein>
<evidence type="ECO:0000313" key="7">
    <source>
        <dbReference type="Proteomes" id="UP000663855"/>
    </source>
</evidence>
<dbReference type="PANTHER" id="PTHR23040:SF2">
    <property type="entry name" value="OUTER DYNEIN ARM-DOCKING COMPLEX SUBUNIT 4"/>
    <property type="match status" value="1"/>
</dbReference>
<dbReference type="EMBL" id="CAJNOV010014865">
    <property type="protein sequence ID" value="CAF1562943.1"/>
    <property type="molecule type" value="Genomic_DNA"/>
</dbReference>
<evidence type="ECO:0000256" key="4">
    <source>
        <dbReference type="PROSITE-ProRule" id="PRU00339"/>
    </source>
</evidence>
<dbReference type="InterPro" id="IPR019734">
    <property type="entry name" value="TPR_rpt"/>
</dbReference>
<comment type="subcellular location">
    <subcellularLocation>
        <location evidence="1">Cytoplasm</location>
        <location evidence="1">Cytoskeleton</location>
        <location evidence="1">Cilium axoneme</location>
    </subcellularLocation>
</comment>
<evidence type="ECO:0000256" key="3">
    <source>
        <dbReference type="ARBA" id="ARBA00034143"/>
    </source>
</evidence>
<evidence type="ECO:0000256" key="2">
    <source>
        <dbReference type="ARBA" id="ARBA00034139"/>
    </source>
</evidence>
<evidence type="ECO:0000313" key="5">
    <source>
        <dbReference type="EMBL" id="CAF1562943.1"/>
    </source>
</evidence>
<dbReference type="AlphaFoldDB" id="A0A815XV11"/>
<dbReference type="PANTHER" id="PTHR23040">
    <property type="match status" value="1"/>
</dbReference>
<dbReference type="Gene3D" id="1.25.40.10">
    <property type="entry name" value="Tetratricopeptide repeat domain"/>
    <property type="match status" value="2"/>
</dbReference>
<dbReference type="GO" id="GO:0005930">
    <property type="term" value="C:axoneme"/>
    <property type="evidence" value="ECO:0007669"/>
    <property type="project" value="UniProtKB-SubCell"/>
</dbReference>
<dbReference type="Proteomes" id="UP000663855">
    <property type="component" value="Unassembled WGS sequence"/>
</dbReference>
<dbReference type="SMART" id="SM00028">
    <property type="entry name" value="TPR"/>
    <property type="match status" value="5"/>
</dbReference>
<gene>
    <name evidence="6" type="ORF">BYL167_LOCUS2903</name>
    <name evidence="5" type="ORF">CJN711_LOCUS31291</name>
</gene>
<name>A0A815XV11_9BILA</name>
<feature type="repeat" description="TPR" evidence="4">
    <location>
        <begin position="17"/>
        <end position="50"/>
    </location>
</feature>
<evidence type="ECO:0000313" key="6">
    <source>
        <dbReference type="EMBL" id="CAF3799300.1"/>
    </source>
</evidence>
<keyword evidence="4" id="KW-0802">TPR repeat</keyword>
<organism evidence="5 7">
    <name type="scientific">Rotaria magnacalcarata</name>
    <dbReference type="NCBI Taxonomy" id="392030"/>
    <lineage>
        <taxon>Eukaryota</taxon>
        <taxon>Metazoa</taxon>
        <taxon>Spiralia</taxon>
        <taxon>Gnathifera</taxon>
        <taxon>Rotifera</taxon>
        <taxon>Eurotatoria</taxon>
        <taxon>Bdelloidea</taxon>
        <taxon>Philodinida</taxon>
        <taxon>Philodinidae</taxon>
        <taxon>Rotaria</taxon>
    </lineage>
</organism>
<dbReference type="InterPro" id="IPR011990">
    <property type="entry name" value="TPR-like_helical_dom_sf"/>
</dbReference>
<dbReference type="SUPFAM" id="SSF48452">
    <property type="entry name" value="TPR-like"/>
    <property type="match status" value="2"/>
</dbReference>
<reference evidence="5" key="1">
    <citation type="submission" date="2021-02" db="EMBL/GenBank/DDBJ databases">
        <authorList>
            <person name="Nowell W R."/>
        </authorList>
    </citation>
    <scope>NUCLEOTIDE SEQUENCE</scope>
</reference>
<evidence type="ECO:0000256" key="1">
    <source>
        <dbReference type="ARBA" id="ARBA00004430"/>
    </source>
</evidence>